<reference evidence="4" key="1">
    <citation type="submission" date="2016-10" db="EMBL/GenBank/DDBJ databases">
        <authorList>
            <person name="Benchimol M."/>
            <person name="Almeida L.G."/>
            <person name="Vasconcelos A.T."/>
            <person name="Perreira-Neves A."/>
            <person name="Rosa I.A."/>
            <person name="Tasca T."/>
            <person name="Bogo M.R."/>
            <person name="de Souza W."/>
        </authorList>
    </citation>
    <scope>NUCLEOTIDE SEQUENCE [LARGE SCALE GENOMIC DNA]</scope>
    <source>
        <strain evidence="4">K</strain>
    </source>
</reference>
<proteinExistence type="predicted"/>
<accession>A0A1J4JD68</accession>
<evidence type="ECO:0000259" key="3">
    <source>
        <dbReference type="PROSITE" id="PS50011"/>
    </source>
</evidence>
<evidence type="ECO:0000313" key="5">
    <source>
        <dbReference type="Proteomes" id="UP000179807"/>
    </source>
</evidence>
<evidence type="ECO:0000256" key="2">
    <source>
        <dbReference type="ARBA" id="ARBA00022840"/>
    </source>
</evidence>
<dbReference type="AlphaFoldDB" id="A0A1J4JD68"/>
<dbReference type="EMBL" id="MLAK01001249">
    <property type="protein sequence ID" value="OHS95365.1"/>
    <property type="molecule type" value="Genomic_DNA"/>
</dbReference>
<dbReference type="PANTHER" id="PTHR24346">
    <property type="entry name" value="MAP/MICROTUBULE AFFINITY-REGULATING KINASE"/>
    <property type="match status" value="1"/>
</dbReference>
<name>A0A1J4JD68_9EUKA</name>
<dbReference type="GO" id="GO:0005737">
    <property type="term" value="C:cytoplasm"/>
    <property type="evidence" value="ECO:0007669"/>
    <property type="project" value="TreeGrafter"/>
</dbReference>
<evidence type="ECO:0000256" key="1">
    <source>
        <dbReference type="ARBA" id="ARBA00022741"/>
    </source>
</evidence>
<dbReference type="InterPro" id="IPR008271">
    <property type="entry name" value="Ser/Thr_kinase_AS"/>
</dbReference>
<dbReference type="PROSITE" id="PS00108">
    <property type="entry name" value="PROTEIN_KINASE_ST"/>
    <property type="match status" value="1"/>
</dbReference>
<keyword evidence="1" id="KW-0547">Nucleotide-binding</keyword>
<dbReference type="SMART" id="SM00220">
    <property type="entry name" value="S_TKc"/>
    <property type="match status" value="1"/>
</dbReference>
<dbReference type="PANTHER" id="PTHR24346:SF30">
    <property type="entry name" value="MATERNAL EMBRYONIC LEUCINE ZIPPER KINASE"/>
    <property type="match status" value="1"/>
</dbReference>
<dbReference type="GO" id="GO:0035556">
    <property type="term" value="P:intracellular signal transduction"/>
    <property type="evidence" value="ECO:0007669"/>
    <property type="project" value="TreeGrafter"/>
</dbReference>
<dbReference type="Pfam" id="PF00069">
    <property type="entry name" value="Pkinase"/>
    <property type="match status" value="1"/>
</dbReference>
<keyword evidence="2" id="KW-0067">ATP-binding</keyword>
<evidence type="ECO:0000313" key="4">
    <source>
        <dbReference type="EMBL" id="OHS95365.1"/>
    </source>
</evidence>
<dbReference type="GO" id="GO:0004674">
    <property type="term" value="F:protein serine/threonine kinase activity"/>
    <property type="evidence" value="ECO:0007669"/>
    <property type="project" value="TreeGrafter"/>
</dbReference>
<comment type="caution">
    <text evidence="4">The sequence shown here is derived from an EMBL/GenBank/DDBJ whole genome shotgun (WGS) entry which is preliminary data.</text>
</comment>
<dbReference type="RefSeq" id="XP_068348502.1">
    <property type="nucleotide sequence ID" value="XM_068512079.1"/>
</dbReference>
<dbReference type="InterPro" id="IPR000719">
    <property type="entry name" value="Prot_kinase_dom"/>
</dbReference>
<dbReference type="VEuPathDB" id="TrichDB:TRFO_38505"/>
<dbReference type="GO" id="GO:0005524">
    <property type="term" value="F:ATP binding"/>
    <property type="evidence" value="ECO:0007669"/>
    <property type="project" value="UniProtKB-KW"/>
</dbReference>
<dbReference type="PROSITE" id="PS50011">
    <property type="entry name" value="PROTEIN_KINASE_DOM"/>
    <property type="match status" value="1"/>
</dbReference>
<feature type="domain" description="Protein kinase" evidence="3">
    <location>
        <begin position="6"/>
        <end position="383"/>
    </location>
</feature>
<dbReference type="InterPro" id="IPR011009">
    <property type="entry name" value="Kinase-like_dom_sf"/>
</dbReference>
<dbReference type="SUPFAM" id="SSF56112">
    <property type="entry name" value="Protein kinase-like (PK-like)"/>
    <property type="match status" value="1"/>
</dbReference>
<dbReference type="Proteomes" id="UP000179807">
    <property type="component" value="Unassembled WGS sequence"/>
</dbReference>
<dbReference type="Gene3D" id="1.10.510.10">
    <property type="entry name" value="Transferase(Phosphotransferase) domain 1"/>
    <property type="match status" value="2"/>
</dbReference>
<dbReference type="GeneID" id="94846783"/>
<organism evidence="4 5">
    <name type="scientific">Tritrichomonas foetus</name>
    <dbReference type="NCBI Taxonomy" id="1144522"/>
    <lineage>
        <taxon>Eukaryota</taxon>
        <taxon>Metamonada</taxon>
        <taxon>Parabasalia</taxon>
        <taxon>Tritrichomonadida</taxon>
        <taxon>Tritrichomonadidae</taxon>
        <taxon>Tritrichomonas</taxon>
    </lineage>
</organism>
<keyword evidence="5" id="KW-1185">Reference proteome</keyword>
<sequence length="555" mass="64121">MNNDIFSEPRLHDLGSSSLIMKAIHRPSGQTVAIKKYRKAHQNEYVKREIEIHRSIEHPFIIHFFGSIQNEMETLIFMNFIDSSSTLYDKLKKDGPIVEYEAQKLFSQLICALLFLHNDCKVVHRDLKLENIVVSENSLIQVIDFGLSRHLDKSEMMDVQCGSLPYSAPEILRGDPYTNKVDIWSAGVILFSLFTGEFPFSIGSEAKKCSKQNLHNSNNYSNNCSDFLCDESPNTSLINFSSSNNSGLPNVNNPTGYRERGYLINTFRNFESLHKCGEETDSCEDQQRCSCHNCLQYRKFKDDRNYFRNFGTLSSYDDYHHVSGYRYPENHHQKYILLENIMNTEPEYPMHISQEAVDLLKRMLDRNPETRISASEIARHPWFIKCGCSPFLIEEKLKSMNLIHYDLHIPIDASVLETCCKNGLSSETLISSLNSNIDTYDTIYYRILKYQKTQQILITFDVDAVMNEDIMNYDPSFESSNLDHPQNRKDSRKLVKKRFFISKSNTCDLGSSFSMDQINNLASESHDSIRSLDENILNQAENIDSKNMYLLKHSA</sequence>
<gene>
    <name evidence="4" type="ORF">TRFO_38505</name>
</gene>
<protein>
    <recommendedName>
        <fullName evidence="3">Protein kinase domain-containing protein</fullName>
    </recommendedName>
</protein>